<proteinExistence type="predicted"/>
<organism evidence="1 2">
    <name type="scientific">Sphagnum jensenii</name>
    <dbReference type="NCBI Taxonomy" id="128206"/>
    <lineage>
        <taxon>Eukaryota</taxon>
        <taxon>Viridiplantae</taxon>
        <taxon>Streptophyta</taxon>
        <taxon>Embryophyta</taxon>
        <taxon>Bryophyta</taxon>
        <taxon>Sphagnophytina</taxon>
        <taxon>Sphagnopsida</taxon>
        <taxon>Sphagnales</taxon>
        <taxon>Sphagnaceae</taxon>
        <taxon>Sphagnum</taxon>
    </lineage>
</organism>
<dbReference type="Proteomes" id="UP001497444">
    <property type="component" value="Unassembled WGS sequence"/>
</dbReference>
<sequence length="229" mass="25985">MDCFVDKSAFHHIPISTVSLYIAPAVTVPLTLDLCIYEVHDDTLTLLDTFPVSVTATGWQTVLVNKKYYDSRTLFIAYDASALTSASIPLDSYDLNPYLYGDLAQFFSHIFINGATYTGGHFAESTDETYGLTATLGLQCSYDVLVCNYRQNLAVAWWYLLGSELMKERLYTDRVNRYTTVDLTKARELTQSLRNEYMNELLTFVDSVDLMSDWCIDCDAIVKQVEFLP</sequence>
<comment type="caution">
    <text evidence="1">The sequence shown here is derived from an EMBL/GenBank/DDBJ whole genome shotgun (WGS) entry which is preliminary data.</text>
</comment>
<accession>A0ABP0VC85</accession>
<protein>
    <submittedName>
        <fullName evidence="1">Uncharacterized protein</fullName>
    </submittedName>
</protein>
<evidence type="ECO:0000313" key="2">
    <source>
        <dbReference type="Proteomes" id="UP001497444"/>
    </source>
</evidence>
<evidence type="ECO:0000313" key="1">
    <source>
        <dbReference type="EMBL" id="CAK9252051.1"/>
    </source>
</evidence>
<name>A0ABP0VC85_9BRYO</name>
<keyword evidence="2" id="KW-1185">Reference proteome</keyword>
<gene>
    <name evidence="1" type="ORF">CSSPJE1EN1_LOCUS27429</name>
</gene>
<reference evidence="1" key="1">
    <citation type="submission" date="2024-02" db="EMBL/GenBank/DDBJ databases">
        <authorList>
            <consortium name="ELIXIR-Norway"/>
            <consortium name="Elixir Norway"/>
        </authorList>
    </citation>
    <scope>NUCLEOTIDE SEQUENCE</scope>
</reference>
<dbReference type="EMBL" id="CAXAQS010000543">
    <property type="protein sequence ID" value="CAK9252051.1"/>
    <property type="molecule type" value="Genomic_DNA"/>
</dbReference>